<protein>
    <submittedName>
        <fullName evidence="3">Winged helix-turn-helix domain-containing protein</fullName>
    </submittedName>
</protein>
<dbReference type="InterPro" id="IPR036390">
    <property type="entry name" value="WH_DNA-bd_sf"/>
</dbReference>
<organism evidence="3 4">
    <name type="scientific">Actinomadura miaoliensis</name>
    <dbReference type="NCBI Taxonomy" id="430685"/>
    <lineage>
        <taxon>Bacteria</taxon>
        <taxon>Bacillati</taxon>
        <taxon>Actinomycetota</taxon>
        <taxon>Actinomycetes</taxon>
        <taxon>Streptosporangiales</taxon>
        <taxon>Thermomonosporaceae</taxon>
        <taxon>Actinomadura</taxon>
    </lineage>
</organism>
<sequence>MTTETPQDAPPQALRHPRREELDLTEILCALADPNRLRVVAALVGQPPGSVRPYSWFGLPVGKAGRTHHFRVLREAGLITVEQYGNRTAVSLRRDDIESRFPGLLSAIRAGTAPRDTPGEPATAQAEGL</sequence>
<keyword evidence="4" id="KW-1185">Reference proteome</keyword>
<dbReference type="InterPro" id="IPR001845">
    <property type="entry name" value="HTH_ArsR_DNA-bd_dom"/>
</dbReference>
<name>A0ABP7UWX2_9ACTN</name>
<accession>A0ABP7UWX2</accession>
<feature type="region of interest" description="Disordered" evidence="1">
    <location>
        <begin position="108"/>
        <end position="129"/>
    </location>
</feature>
<evidence type="ECO:0000313" key="3">
    <source>
        <dbReference type="EMBL" id="GAA4054473.1"/>
    </source>
</evidence>
<comment type="caution">
    <text evidence="3">The sequence shown here is derived from an EMBL/GenBank/DDBJ whole genome shotgun (WGS) entry which is preliminary data.</text>
</comment>
<dbReference type="SMART" id="SM00418">
    <property type="entry name" value="HTH_ARSR"/>
    <property type="match status" value="1"/>
</dbReference>
<dbReference type="EMBL" id="BAAAZG010000001">
    <property type="protein sequence ID" value="GAA4054473.1"/>
    <property type="molecule type" value="Genomic_DNA"/>
</dbReference>
<dbReference type="CDD" id="cd00090">
    <property type="entry name" value="HTH_ARSR"/>
    <property type="match status" value="1"/>
</dbReference>
<dbReference type="Proteomes" id="UP001500683">
    <property type="component" value="Unassembled WGS sequence"/>
</dbReference>
<feature type="domain" description="HTH arsR-type" evidence="2">
    <location>
        <begin position="16"/>
        <end position="112"/>
    </location>
</feature>
<dbReference type="PROSITE" id="PS50987">
    <property type="entry name" value="HTH_ARSR_2"/>
    <property type="match status" value="1"/>
</dbReference>
<evidence type="ECO:0000256" key="1">
    <source>
        <dbReference type="SAM" id="MobiDB-lite"/>
    </source>
</evidence>
<gene>
    <name evidence="3" type="ORF">GCM10022214_01680</name>
</gene>
<dbReference type="InterPro" id="IPR011991">
    <property type="entry name" value="ArsR-like_HTH"/>
</dbReference>
<dbReference type="RefSeq" id="WP_344939317.1">
    <property type="nucleotide sequence ID" value="NZ_BAAAZG010000001.1"/>
</dbReference>
<dbReference type="InterPro" id="IPR036388">
    <property type="entry name" value="WH-like_DNA-bd_sf"/>
</dbReference>
<reference evidence="4" key="1">
    <citation type="journal article" date="2019" name="Int. J. Syst. Evol. Microbiol.">
        <title>The Global Catalogue of Microorganisms (GCM) 10K type strain sequencing project: providing services to taxonomists for standard genome sequencing and annotation.</title>
        <authorList>
            <consortium name="The Broad Institute Genomics Platform"/>
            <consortium name="The Broad Institute Genome Sequencing Center for Infectious Disease"/>
            <person name="Wu L."/>
            <person name="Ma J."/>
        </authorList>
    </citation>
    <scope>NUCLEOTIDE SEQUENCE [LARGE SCALE GENOMIC DNA]</scope>
    <source>
        <strain evidence="4">JCM 16702</strain>
    </source>
</reference>
<evidence type="ECO:0000313" key="4">
    <source>
        <dbReference type="Proteomes" id="UP001500683"/>
    </source>
</evidence>
<dbReference type="SUPFAM" id="SSF46785">
    <property type="entry name" value="Winged helix' DNA-binding domain"/>
    <property type="match status" value="1"/>
</dbReference>
<evidence type="ECO:0000259" key="2">
    <source>
        <dbReference type="PROSITE" id="PS50987"/>
    </source>
</evidence>
<dbReference type="PRINTS" id="PR00778">
    <property type="entry name" value="HTHARSR"/>
</dbReference>
<proteinExistence type="predicted"/>
<dbReference type="Gene3D" id="1.10.10.10">
    <property type="entry name" value="Winged helix-like DNA-binding domain superfamily/Winged helix DNA-binding domain"/>
    <property type="match status" value="1"/>
</dbReference>